<evidence type="ECO:0000256" key="4">
    <source>
        <dbReference type="ARBA" id="ARBA00022475"/>
    </source>
</evidence>
<dbReference type="InterPro" id="IPR003439">
    <property type="entry name" value="ABC_transporter-like_ATP-bd"/>
</dbReference>
<dbReference type="GO" id="GO:0005524">
    <property type="term" value="F:ATP binding"/>
    <property type="evidence" value="ECO:0007669"/>
    <property type="project" value="UniProtKB-KW"/>
</dbReference>
<sequence length="290" mass="31939">MNIIEAKNLLYNYKKYNGDNIADTLISAIHDLNIQIEQGSFVTIAGENGSGKSTFAKMIVALLFPTSGALYLDGKKIEKESVPWNLCESAGIVFQNPDNQIISSIVEEDVGFGPENLGIPSKEILERVCNSLKDVGMLEYRYCSPNQLSGGQKQKIAIAGVLAMQPKCIILDEPTAMLDPQGRAQVIQTIRDLNKTKGITIVLITHYMEEAVCSDKVYVMHKGAIVLSGPPDELFERTDDIEQYGLEVPQVTLLANKLKEAGLPIGKGIITEEQLINEIMQKAEQCLCRH</sequence>
<evidence type="ECO:0000256" key="2">
    <source>
        <dbReference type="ARBA" id="ARBA00005417"/>
    </source>
</evidence>
<evidence type="ECO:0000256" key="7">
    <source>
        <dbReference type="ARBA" id="ARBA00022967"/>
    </source>
</evidence>
<dbReference type="STRING" id="588581.Cpap_2424"/>
<dbReference type="NCBIfam" id="TIGR04520">
    <property type="entry name" value="ECF_ATPase_1"/>
    <property type="match status" value="1"/>
</dbReference>
<dbReference type="Gene3D" id="3.40.50.300">
    <property type="entry name" value="P-loop containing nucleotide triphosphate hydrolases"/>
    <property type="match status" value="1"/>
</dbReference>
<evidence type="ECO:0000313" key="11">
    <source>
        <dbReference type="Proteomes" id="UP000003860"/>
    </source>
</evidence>
<comment type="caution">
    <text evidence="10">The sequence shown here is derived from an EMBL/GenBank/DDBJ whole genome shotgun (WGS) entry which is preliminary data.</text>
</comment>
<protein>
    <submittedName>
        <fullName evidence="10">ABC transporter related protein</fullName>
    </submittedName>
</protein>
<evidence type="ECO:0000313" key="10">
    <source>
        <dbReference type="EMBL" id="EGD48274.1"/>
    </source>
</evidence>
<dbReference type="EMBL" id="ACXX02000004">
    <property type="protein sequence ID" value="EGD48274.1"/>
    <property type="molecule type" value="Genomic_DNA"/>
</dbReference>
<dbReference type="InterPro" id="IPR050095">
    <property type="entry name" value="ECF_ABC_transporter_ATP-bd"/>
</dbReference>
<dbReference type="GO" id="GO:0016887">
    <property type="term" value="F:ATP hydrolysis activity"/>
    <property type="evidence" value="ECO:0007669"/>
    <property type="project" value="InterPro"/>
</dbReference>
<feature type="domain" description="ABC transporter" evidence="9">
    <location>
        <begin position="4"/>
        <end position="247"/>
    </location>
</feature>
<dbReference type="PROSITE" id="PS50893">
    <property type="entry name" value="ABC_TRANSPORTER_2"/>
    <property type="match status" value="1"/>
</dbReference>
<keyword evidence="8" id="KW-0472">Membrane</keyword>
<comment type="subcellular location">
    <subcellularLocation>
        <location evidence="1">Cell membrane</location>
        <topology evidence="1">Peripheral membrane protein</topology>
    </subcellularLocation>
</comment>
<name>F1TB70_9FIRM</name>
<dbReference type="SMART" id="SM00382">
    <property type="entry name" value="AAA"/>
    <property type="match status" value="1"/>
</dbReference>
<gene>
    <name evidence="10" type="ORF">Cpap_2424</name>
</gene>
<proteinExistence type="inferred from homology"/>
<evidence type="ECO:0000256" key="8">
    <source>
        <dbReference type="ARBA" id="ARBA00023136"/>
    </source>
</evidence>
<reference evidence="10" key="2">
    <citation type="submission" date="2011-01" db="EMBL/GenBank/DDBJ databases">
        <title>The Non-contiguous Finished genome of Clostridium papyrosolvens.</title>
        <authorList>
            <person name="Lucas S."/>
            <person name="Copeland A."/>
            <person name="Lapidus A."/>
            <person name="Cheng J.-F."/>
            <person name="Goodwin L."/>
            <person name="Pitluck S."/>
            <person name="Misra M."/>
            <person name="Chertkov O."/>
            <person name="Detter J.C."/>
            <person name="Han C."/>
            <person name="Tapia R."/>
            <person name="Land M."/>
            <person name="Hauser L."/>
            <person name="Kyrpides N."/>
            <person name="Ivanova N."/>
            <person name="Pagani I."/>
            <person name="Mouttaki H."/>
            <person name="He Z."/>
            <person name="Zhou J."/>
            <person name="Hemme C.L."/>
            <person name="Woyke T."/>
        </authorList>
    </citation>
    <scope>NUCLEOTIDE SEQUENCE [LARGE SCALE GENOMIC DNA]</scope>
    <source>
        <strain evidence="10">DSM 2782</strain>
    </source>
</reference>
<evidence type="ECO:0000256" key="1">
    <source>
        <dbReference type="ARBA" id="ARBA00004202"/>
    </source>
</evidence>
<dbReference type="InterPro" id="IPR030947">
    <property type="entry name" value="EcfA_1"/>
</dbReference>
<dbReference type="Pfam" id="PF00005">
    <property type="entry name" value="ABC_tran"/>
    <property type="match status" value="1"/>
</dbReference>
<comment type="similarity">
    <text evidence="2">Belongs to the ABC transporter superfamily.</text>
</comment>
<dbReference type="InterPro" id="IPR015856">
    <property type="entry name" value="ABC_transpr_CbiO/EcfA_su"/>
</dbReference>
<dbReference type="RefSeq" id="WP_004618333.1">
    <property type="nucleotide sequence ID" value="NZ_ACXX02000004.1"/>
</dbReference>
<keyword evidence="3" id="KW-0813">Transport</keyword>
<dbReference type="Proteomes" id="UP000003860">
    <property type="component" value="Unassembled WGS sequence"/>
</dbReference>
<dbReference type="PANTHER" id="PTHR43553:SF24">
    <property type="entry name" value="ENERGY-COUPLING FACTOR TRANSPORTER ATP-BINDING PROTEIN ECFA1"/>
    <property type="match status" value="1"/>
</dbReference>
<dbReference type="SUPFAM" id="SSF52540">
    <property type="entry name" value="P-loop containing nucleoside triphosphate hydrolases"/>
    <property type="match status" value="1"/>
</dbReference>
<keyword evidence="4" id="KW-1003">Cell membrane</keyword>
<dbReference type="InterPro" id="IPR017871">
    <property type="entry name" value="ABC_transporter-like_CS"/>
</dbReference>
<dbReference type="CDD" id="cd03225">
    <property type="entry name" value="ABC_cobalt_CbiO_domain1"/>
    <property type="match status" value="1"/>
</dbReference>
<keyword evidence="7" id="KW-1278">Translocase</keyword>
<dbReference type="FunFam" id="3.40.50.300:FF:000224">
    <property type="entry name" value="Energy-coupling factor transporter ATP-binding protein EcfA"/>
    <property type="match status" value="1"/>
</dbReference>
<keyword evidence="5" id="KW-0547">Nucleotide-binding</keyword>
<organism evidence="10 11">
    <name type="scientific">Ruminiclostridium papyrosolvens DSM 2782</name>
    <dbReference type="NCBI Taxonomy" id="588581"/>
    <lineage>
        <taxon>Bacteria</taxon>
        <taxon>Bacillati</taxon>
        <taxon>Bacillota</taxon>
        <taxon>Clostridia</taxon>
        <taxon>Eubacteriales</taxon>
        <taxon>Oscillospiraceae</taxon>
        <taxon>Ruminiclostridium</taxon>
    </lineage>
</organism>
<dbReference type="OrthoDB" id="9784332at2"/>
<dbReference type="PANTHER" id="PTHR43553">
    <property type="entry name" value="HEAVY METAL TRANSPORTER"/>
    <property type="match status" value="1"/>
</dbReference>
<dbReference type="GO" id="GO:0043190">
    <property type="term" value="C:ATP-binding cassette (ABC) transporter complex"/>
    <property type="evidence" value="ECO:0007669"/>
    <property type="project" value="TreeGrafter"/>
</dbReference>
<dbReference type="GO" id="GO:0042626">
    <property type="term" value="F:ATPase-coupled transmembrane transporter activity"/>
    <property type="evidence" value="ECO:0007669"/>
    <property type="project" value="TreeGrafter"/>
</dbReference>
<evidence type="ECO:0000256" key="5">
    <source>
        <dbReference type="ARBA" id="ARBA00022741"/>
    </source>
</evidence>
<dbReference type="AlphaFoldDB" id="F1TB70"/>
<keyword evidence="11" id="KW-1185">Reference proteome</keyword>
<evidence type="ECO:0000259" key="9">
    <source>
        <dbReference type="PROSITE" id="PS50893"/>
    </source>
</evidence>
<accession>F1TB70</accession>
<dbReference type="InterPro" id="IPR003593">
    <property type="entry name" value="AAA+_ATPase"/>
</dbReference>
<dbReference type="PROSITE" id="PS00211">
    <property type="entry name" value="ABC_TRANSPORTER_1"/>
    <property type="match status" value="1"/>
</dbReference>
<dbReference type="InterPro" id="IPR027417">
    <property type="entry name" value="P-loop_NTPase"/>
</dbReference>
<evidence type="ECO:0000256" key="3">
    <source>
        <dbReference type="ARBA" id="ARBA00022448"/>
    </source>
</evidence>
<evidence type="ECO:0000256" key="6">
    <source>
        <dbReference type="ARBA" id="ARBA00022840"/>
    </source>
</evidence>
<reference evidence="10" key="1">
    <citation type="submission" date="2009-07" db="EMBL/GenBank/DDBJ databases">
        <authorList>
            <consortium name="US DOE Joint Genome Institute (JGI-PGF)"/>
            <person name="Lucas S."/>
            <person name="Copeland A."/>
            <person name="Lapidus A."/>
            <person name="Glavina del Rio T."/>
            <person name="Tice H."/>
            <person name="Bruce D."/>
            <person name="Goodwin L."/>
            <person name="Pitluck S."/>
            <person name="Larimer F."/>
            <person name="Land M.L."/>
            <person name="Mouttaki H."/>
            <person name="He Z."/>
            <person name="Zhou J."/>
            <person name="Hemme C.L."/>
        </authorList>
    </citation>
    <scope>NUCLEOTIDE SEQUENCE [LARGE SCALE GENOMIC DNA]</scope>
    <source>
        <strain evidence="10">DSM 2782</strain>
    </source>
</reference>
<keyword evidence="6" id="KW-0067">ATP-binding</keyword>
<dbReference type="eggNOG" id="COG1122">
    <property type="taxonomic scope" value="Bacteria"/>
</dbReference>